<feature type="region of interest" description="Disordered" evidence="1">
    <location>
        <begin position="219"/>
        <end position="238"/>
    </location>
</feature>
<gene>
    <name evidence="2" type="ORF">H6G81_31735</name>
</gene>
<sequence length="238" mass="24538">MLAFSTLSANPNLNLSEYLLLRNNSFVSTTAGTAQAGGNGGNITINTPFIVAVPNENSDIIANAYSGKGGNINIRARSILGIEPRPKPSDATNDITASSELGVQGQISIQQPDVQPTEGLIELPNQVLDASNQIAQDCGRGRNAKPLGEFIVTGRGIPPNSLQPLNGTSSIAPLATLESDLPNTSQATIKAPTPPTAIIEAQGWVKTADGKIVLVALAPQATPSSPPTTSACPNPSQK</sequence>
<accession>A0ABR8H121</accession>
<protein>
    <submittedName>
        <fullName evidence="2">S-layer family protein</fullName>
    </submittedName>
</protein>
<proteinExistence type="predicted"/>
<comment type="caution">
    <text evidence="2">The sequence shown here is derived from an EMBL/GenBank/DDBJ whole genome shotgun (WGS) entry which is preliminary data.</text>
</comment>
<keyword evidence="3" id="KW-1185">Reference proteome</keyword>
<reference evidence="2 3" key="1">
    <citation type="journal article" date="2020" name="ISME J.">
        <title>Comparative genomics reveals insights into cyanobacterial evolution and habitat adaptation.</title>
        <authorList>
            <person name="Chen M.Y."/>
            <person name="Teng W.K."/>
            <person name="Zhao L."/>
            <person name="Hu C.X."/>
            <person name="Zhou Y.K."/>
            <person name="Han B.P."/>
            <person name="Song L.R."/>
            <person name="Shu W.S."/>
        </authorList>
    </citation>
    <scope>NUCLEOTIDE SEQUENCE [LARGE SCALE GENOMIC DNA]</scope>
    <source>
        <strain evidence="2 3">FACHB-248</strain>
    </source>
</reference>
<organism evidence="2 3">
    <name type="scientific">Scytonema hofmannii FACHB-248</name>
    <dbReference type="NCBI Taxonomy" id="1842502"/>
    <lineage>
        <taxon>Bacteria</taxon>
        <taxon>Bacillati</taxon>
        <taxon>Cyanobacteriota</taxon>
        <taxon>Cyanophyceae</taxon>
        <taxon>Nostocales</taxon>
        <taxon>Scytonemataceae</taxon>
        <taxon>Scytonema</taxon>
    </lineage>
</organism>
<evidence type="ECO:0000256" key="1">
    <source>
        <dbReference type="SAM" id="MobiDB-lite"/>
    </source>
</evidence>
<name>A0ABR8H121_9CYAN</name>
<evidence type="ECO:0000313" key="3">
    <source>
        <dbReference type="Proteomes" id="UP000660380"/>
    </source>
</evidence>
<evidence type="ECO:0000313" key="2">
    <source>
        <dbReference type="EMBL" id="MBD2608971.1"/>
    </source>
</evidence>
<dbReference type="EMBL" id="JACJTA010000118">
    <property type="protein sequence ID" value="MBD2608971.1"/>
    <property type="molecule type" value="Genomic_DNA"/>
</dbReference>
<dbReference type="Proteomes" id="UP000660380">
    <property type="component" value="Unassembled WGS sequence"/>
</dbReference>